<dbReference type="Proteomes" id="UP000003465">
    <property type="component" value="Unassembled WGS sequence"/>
</dbReference>
<name>A0A656GII5_PSEA0</name>
<dbReference type="SUPFAM" id="SSF48452">
    <property type="entry name" value="TPR-like"/>
    <property type="match status" value="1"/>
</dbReference>
<reference evidence="2 3" key="1">
    <citation type="journal article" date="2011" name="PLoS Pathog.">
        <title>Dynamic evolution of pathogenicity revealed by sequencing and comparative genomics of 19 Pseudomonas syringae isolates.</title>
        <authorList>
            <person name="Baltrus D.A."/>
            <person name="Nishimura M.T."/>
            <person name="Romanchuk A."/>
            <person name="Chang J.H."/>
            <person name="Mukhtar M.S."/>
            <person name="Cherkis K."/>
            <person name="Roach J."/>
            <person name="Grant S.R."/>
            <person name="Jones C.D."/>
            <person name="Dangl J.L."/>
        </authorList>
    </citation>
    <scope>NUCLEOTIDE SEQUENCE [LARGE SCALE GENOMIC DNA]</scope>
    <source>
        <strain evidence="2 3">301020</strain>
    </source>
</reference>
<dbReference type="SMART" id="SM00028">
    <property type="entry name" value="TPR"/>
    <property type="match status" value="3"/>
</dbReference>
<dbReference type="EMBL" id="AEAG01001338">
    <property type="protein sequence ID" value="EGH25437.1"/>
    <property type="molecule type" value="Genomic_DNA"/>
</dbReference>
<keyword evidence="1" id="KW-0802">TPR repeat</keyword>
<dbReference type="Pfam" id="PF13424">
    <property type="entry name" value="TPR_12"/>
    <property type="match status" value="1"/>
</dbReference>
<dbReference type="PROSITE" id="PS50005">
    <property type="entry name" value="TPR"/>
    <property type="match status" value="1"/>
</dbReference>
<dbReference type="AlphaFoldDB" id="A0A656GII5"/>
<dbReference type="PANTHER" id="PTHR44917:SF1">
    <property type="entry name" value="PROTEIN HIGH CHLOROPHYLL FLUORESCENT 107"/>
    <property type="match status" value="1"/>
</dbReference>
<dbReference type="Gene3D" id="1.25.40.10">
    <property type="entry name" value="Tetratricopeptide repeat domain"/>
    <property type="match status" value="1"/>
</dbReference>
<feature type="repeat" description="TPR" evidence="1">
    <location>
        <begin position="56"/>
        <end position="89"/>
    </location>
</feature>
<protein>
    <submittedName>
        <fullName evidence="2">TPR domain-containing protein</fullName>
    </submittedName>
</protein>
<organism evidence="2 3">
    <name type="scientific">Pseudomonas amygdali pv. mori str. 301020</name>
    <dbReference type="NCBI Taxonomy" id="629261"/>
    <lineage>
        <taxon>Bacteria</taxon>
        <taxon>Pseudomonadati</taxon>
        <taxon>Pseudomonadota</taxon>
        <taxon>Gammaproteobacteria</taxon>
        <taxon>Pseudomonadales</taxon>
        <taxon>Pseudomonadaceae</taxon>
        <taxon>Pseudomonas</taxon>
        <taxon>Pseudomonas amygdali</taxon>
    </lineage>
</organism>
<gene>
    <name evidence="2" type="ORF">PSYMO_30093</name>
</gene>
<dbReference type="GO" id="GO:0006397">
    <property type="term" value="P:mRNA processing"/>
    <property type="evidence" value="ECO:0007669"/>
    <property type="project" value="InterPro"/>
</dbReference>
<dbReference type="InterPro" id="IPR011990">
    <property type="entry name" value="TPR-like_helical_dom_sf"/>
</dbReference>
<evidence type="ECO:0000256" key="1">
    <source>
        <dbReference type="PROSITE-ProRule" id="PRU00339"/>
    </source>
</evidence>
<accession>A0A656GII5</accession>
<dbReference type="InterPro" id="IPR019734">
    <property type="entry name" value="TPR_rpt"/>
</dbReference>
<dbReference type="InterPro" id="IPR044624">
    <property type="entry name" value="Mbb1-like"/>
</dbReference>
<evidence type="ECO:0000313" key="3">
    <source>
        <dbReference type="Proteomes" id="UP000003465"/>
    </source>
</evidence>
<dbReference type="GO" id="GO:0003729">
    <property type="term" value="F:mRNA binding"/>
    <property type="evidence" value="ECO:0007669"/>
    <property type="project" value="InterPro"/>
</dbReference>
<feature type="non-terminal residue" evidence="2">
    <location>
        <position position="1"/>
    </location>
</feature>
<evidence type="ECO:0000313" key="2">
    <source>
        <dbReference type="EMBL" id="EGH25437.1"/>
    </source>
</evidence>
<proteinExistence type="predicted"/>
<sequence length="138" mass="15758">NDLAQMEKDLRSIIKREPENAMALNALGYTLSDRTTRYAEARELIEKAHQISPDDPAVLDSLGWVNYRMGNLDAAERYLRQALERFPDHEVAAHLGEVLWAKGEQREARKVWAKALEQQPDSTVLRSTLRRLTGSETL</sequence>
<dbReference type="PANTHER" id="PTHR44917">
    <property type="entry name" value="PROTEIN HIGH CHLOROPHYLL FLUORESCENT 107"/>
    <property type="match status" value="1"/>
</dbReference>
<comment type="caution">
    <text evidence="2">The sequence shown here is derived from an EMBL/GenBank/DDBJ whole genome shotgun (WGS) entry which is preliminary data.</text>
</comment>